<dbReference type="EMBL" id="CAKAEH010001520">
    <property type="protein sequence ID" value="CAG9537133.1"/>
    <property type="molecule type" value="Genomic_DNA"/>
</dbReference>
<name>A0A8J2Q5K5_9BILA</name>
<accession>A0A8J2Q5K5</accession>
<feature type="transmembrane region" description="Helical" evidence="7">
    <location>
        <begin position="34"/>
        <end position="56"/>
    </location>
</feature>
<dbReference type="Pfam" id="PF01130">
    <property type="entry name" value="CD36"/>
    <property type="match status" value="1"/>
</dbReference>
<keyword evidence="5 7" id="KW-0472">Membrane</keyword>
<evidence type="ECO:0000256" key="6">
    <source>
        <dbReference type="ARBA" id="ARBA00023180"/>
    </source>
</evidence>
<dbReference type="AlphaFoldDB" id="A0A8J2Q5K5"/>
<organism evidence="8 9">
    <name type="scientific">Cercopithifilaria johnstoni</name>
    <dbReference type="NCBI Taxonomy" id="2874296"/>
    <lineage>
        <taxon>Eukaryota</taxon>
        <taxon>Metazoa</taxon>
        <taxon>Ecdysozoa</taxon>
        <taxon>Nematoda</taxon>
        <taxon>Chromadorea</taxon>
        <taxon>Rhabditida</taxon>
        <taxon>Spirurina</taxon>
        <taxon>Spiruromorpha</taxon>
        <taxon>Filarioidea</taxon>
        <taxon>Onchocercidae</taxon>
        <taxon>Cercopithifilaria</taxon>
    </lineage>
</organism>
<evidence type="ECO:0000256" key="4">
    <source>
        <dbReference type="ARBA" id="ARBA00022989"/>
    </source>
</evidence>
<proteinExistence type="inferred from homology"/>
<dbReference type="Proteomes" id="UP000746747">
    <property type="component" value="Unassembled WGS sequence"/>
</dbReference>
<keyword evidence="4 7" id="KW-1133">Transmembrane helix</keyword>
<evidence type="ECO:0000256" key="2">
    <source>
        <dbReference type="ARBA" id="ARBA00010532"/>
    </source>
</evidence>
<protein>
    <submittedName>
        <fullName evidence="8">Uncharacterized protein</fullName>
    </submittedName>
</protein>
<sequence>MPNMIVPVLWIREIINIDENTKNDVEKVVLLPRWARFLGILLLGAGLLLWTIFLIISLGRIYFKRNDDDEAHLIENSGEN</sequence>
<dbReference type="InterPro" id="IPR002159">
    <property type="entry name" value="CD36_fam"/>
</dbReference>
<keyword evidence="3 7" id="KW-0812">Transmembrane</keyword>
<comment type="similarity">
    <text evidence="2">Belongs to the CD36 family.</text>
</comment>
<comment type="subcellular location">
    <subcellularLocation>
        <location evidence="1">Membrane</location>
    </subcellularLocation>
</comment>
<dbReference type="GO" id="GO:0016020">
    <property type="term" value="C:membrane"/>
    <property type="evidence" value="ECO:0007669"/>
    <property type="project" value="UniProtKB-SubCell"/>
</dbReference>
<keyword evidence="9" id="KW-1185">Reference proteome</keyword>
<evidence type="ECO:0000256" key="7">
    <source>
        <dbReference type="SAM" id="Phobius"/>
    </source>
</evidence>
<evidence type="ECO:0000313" key="9">
    <source>
        <dbReference type="Proteomes" id="UP000746747"/>
    </source>
</evidence>
<evidence type="ECO:0000256" key="5">
    <source>
        <dbReference type="ARBA" id="ARBA00023136"/>
    </source>
</evidence>
<keyword evidence="6" id="KW-0325">Glycoprotein</keyword>
<evidence type="ECO:0000313" key="8">
    <source>
        <dbReference type="EMBL" id="CAG9537133.1"/>
    </source>
</evidence>
<gene>
    <name evidence="8" type="ORF">CJOHNSTONI_LOCUS6986</name>
</gene>
<comment type="caution">
    <text evidence="8">The sequence shown here is derived from an EMBL/GenBank/DDBJ whole genome shotgun (WGS) entry which is preliminary data.</text>
</comment>
<evidence type="ECO:0000256" key="3">
    <source>
        <dbReference type="ARBA" id="ARBA00022692"/>
    </source>
</evidence>
<reference evidence="8" key="1">
    <citation type="submission" date="2021-09" db="EMBL/GenBank/DDBJ databases">
        <authorList>
            <consortium name="Pathogen Informatics"/>
        </authorList>
    </citation>
    <scope>NUCLEOTIDE SEQUENCE</scope>
</reference>
<evidence type="ECO:0000256" key="1">
    <source>
        <dbReference type="ARBA" id="ARBA00004370"/>
    </source>
</evidence>